<feature type="transmembrane region" description="Helical" evidence="1">
    <location>
        <begin position="73"/>
        <end position="103"/>
    </location>
</feature>
<feature type="transmembrane region" description="Helical" evidence="1">
    <location>
        <begin position="124"/>
        <end position="151"/>
    </location>
</feature>
<dbReference type="AlphaFoldDB" id="A0A830GMZ9"/>
<reference evidence="2" key="2">
    <citation type="submission" date="2020-09" db="EMBL/GenBank/DDBJ databases">
        <authorList>
            <person name="Sun Q."/>
            <person name="Ohkuma M."/>
        </authorList>
    </citation>
    <scope>NUCLEOTIDE SEQUENCE</scope>
    <source>
        <strain evidence="2">JCM 17820</strain>
    </source>
</reference>
<proteinExistence type="predicted"/>
<evidence type="ECO:0000313" key="3">
    <source>
        <dbReference type="Proteomes" id="UP000605784"/>
    </source>
</evidence>
<dbReference type="Proteomes" id="UP000605784">
    <property type="component" value="Unassembled WGS sequence"/>
</dbReference>
<keyword evidence="1" id="KW-0472">Membrane</keyword>
<organism evidence="2 3">
    <name type="scientific">Haloarcula pellucida</name>
    <dbReference type="NCBI Taxonomy" id="1427151"/>
    <lineage>
        <taxon>Archaea</taxon>
        <taxon>Methanobacteriati</taxon>
        <taxon>Methanobacteriota</taxon>
        <taxon>Stenosarchaea group</taxon>
        <taxon>Halobacteria</taxon>
        <taxon>Halobacteriales</taxon>
        <taxon>Haloarculaceae</taxon>
        <taxon>Haloarcula</taxon>
    </lineage>
</organism>
<keyword evidence="3" id="KW-1185">Reference proteome</keyword>
<dbReference type="EMBL" id="BMOU01000003">
    <property type="protein sequence ID" value="GGN94246.1"/>
    <property type="molecule type" value="Genomic_DNA"/>
</dbReference>
<dbReference type="Pfam" id="PF24400">
    <property type="entry name" value="DUF7544"/>
    <property type="match status" value="1"/>
</dbReference>
<sequence length="338" mass="35703">MVLYAVEDIEDALAATRAFLWPIDRSRWLRLALVVFFVGGTGANVNTVQFNMPFDQGTPPGGAPPIQDIGPRIWFLVAAIVAVALLVGLAFLLVGSIMEFVLVESLRTETVAIRQSWRDRWRQGLRLFGFRVLVGLVVLSLVAGLLALVLVPVLTGTGGPAGLPAGGASVAALVLVLPVVVLISILAGLVGEFTTVFVVPIMVLEDCPVLGGWARLWRSIKANPWQYVAYAVVAFVLTLVGGLVVTIAVAIAAVLLLIPFGILGAIGFVLFTAVPSVGLAVLALVGLASGLSVVVAAAFVQVPVVTYLRYYALFVLGDVDDELDLVPERRATVRADEA</sequence>
<feature type="transmembrane region" description="Helical" evidence="1">
    <location>
        <begin position="171"/>
        <end position="204"/>
    </location>
</feature>
<comment type="caution">
    <text evidence="2">The sequence shown here is derived from an EMBL/GenBank/DDBJ whole genome shotgun (WGS) entry which is preliminary data.</text>
</comment>
<feature type="transmembrane region" description="Helical" evidence="1">
    <location>
        <begin position="225"/>
        <end position="245"/>
    </location>
</feature>
<dbReference type="InterPro" id="IPR055966">
    <property type="entry name" value="DUF7544"/>
</dbReference>
<protein>
    <recommendedName>
        <fullName evidence="4">Glycerophosphoryl diester phosphodiesterase membrane domain-containing protein</fullName>
    </recommendedName>
</protein>
<evidence type="ECO:0000256" key="1">
    <source>
        <dbReference type="SAM" id="Phobius"/>
    </source>
</evidence>
<reference evidence="2" key="1">
    <citation type="journal article" date="2014" name="Int. J. Syst. Evol. Microbiol.">
        <title>Complete genome sequence of Corynebacterium casei LMG S-19264T (=DSM 44701T), isolated from a smear-ripened cheese.</title>
        <authorList>
            <consortium name="US DOE Joint Genome Institute (JGI-PGF)"/>
            <person name="Walter F."/>
            <person name="Albersmeier A."/>
            <person name="Kalinowski J."/>
            <person name="Ruckert C."/>
        </authorList>
    </citation>
    <scope>NUCLEOTIDE SEQUENCE</scope>
    <source>
        <strain evidence="2">JCM 17820</strain>
    </source>
</reference>
<evidence type="ECO:0008006" key="4">
    <source>
        <dbReference type="Google" id="ProtNLM"/>
    </source>
</evidence>
<feature type="transmembrane region" description="Helical" evidence="1">
    <location>
        <begin position="28"/>
        <end position="45"/>
    </location>
</feature>
<dbReference type="RefSeq" id="WP_188997103.1">
    <property type="nucleotide sequence ID" value="NZ_BMOU01000003.1"/>
</dbReference>
<evidence type="ECO:0000313" key="2">
    <source>
        <dbReference type="EMBL" id="GGN94246.1"/>
    </source>
</evidence>
<keyword evidence="1" id="KW-0812">Transmembrane</keyword>
<gene>
    <name evidence="2" type="ORF">GCM10009030_20440</name>
</gene>
<keyword evidence="1" id="KW-1133">Transmembrane helix</keyword>
<feature type="transmembrane region" description="Helical" evidence="1">
    <location>
        <begin position="251"/>
        <end position="271"/>
    </location>
</feature>
<name>A0A830GMZ9_9EURY</name>
<accession>A0A830GMZ9</accession>
<feature type="transmembrane region" description="Helical" evidence="1">
    <location>
        <begin position="278"/>
        <end position="300"/>
    </location>
</feature>